<evidence type="ECO:0000259" key="5">
    <source>
        <dbReference type="Pfam" id="PF00884"/>
    </source>
</evidence>
<organism evidence="6 7">
    <name type="scientific">Pontiella desulfatans</name>
    <dbReference type="NCBI Taxonomy" id="2750659"/>
    <lineage>
        <taxon>Bacteria</taxon>
        <taxon>Pseudomonadati</taxon>
        <taxon>Kiritimatiellota</taxon>
        <taxon>Kiritimatiellia</taxon>
        <taxon>Kiritimatiellales</taxon>
        <taxon>Pontiellaceae</taxon>
        <taxon>Pontiella</taxon>
    </lineage>
</organism>
<dbReference type="Pfam" id="PF00884">
    <property type="entry name" value="Sulfatase"/>
    <property type="match status" value="1"/>
</dbReference>
<dbReference type="Gene3D" id="3.40.720.10">
    <property type="entry name" value="Alkaline Phosphatase, subunit A"/>
    <property type="match status" value="1"/>
</dbReference>
<dbReference type="GO" id="GO:0046872">
    <property type="term" value="F:metal ion binding"/>
    <property type="evidence" value="ECO:0007669"/>
    <property type="project" value="UniProtKB-KW"/>
</dbReference>
<feature type="domain" description="Sulfatase N-terminal" evidence="5">
    <location>
        <begin position="23"/>
        <end position="360"/>
    </location>
</feature>
<dbReference type="CDD" id="cd16145">
    <property type="entry name" value="ARS_like"/>
    <property type="match status" value="1"/>
</dbReference>
<name>A0A6C2UAK3_PONDE</name>
<evidence type="ECO:0000313" key="7">
    <source>
        <dbReference type="Proteomes" id="UP000366872"/>
    </source>
</evidence>
<dbReference type="InterPro" id="IPR050738">
    <property type="entry name" value="Sulfatase"/>
</dbReference>
<dbReference type="PANTHER" id="PTHR42693:SF53">
    <property type="entry name" value="ENDO-4-O-SULFATASE"/>
    <property type="match status" value="1"/>
</dbReference>
<keyword evidence="3" id="KW-0378">Hydrolase</keyword>
<evidence type="ECO:0000256" key="3">
    <source>
        <dbReference type="ARBA" id="ARBA00022801"/>
    </source>
</evidence>
<dbReference type="InterPro" id="IPR000917">
    <property type="entry name" value="Sulfatase_N"/>
</dbReference>
<accession>A0A6C2UAK3</accession>
<evidence type="ECO:0000256" key="1">
    <source>
        <dbReference type="ARBA" id="ARBA00008779"/>
    </source>
</evidence>
<dbReference type="AlphaFoldDB" id="A0A6C2UAK3"/>
<dbReference type="PANTHER" id="PTHR42693">
    <property type="entry name" value="ARYLSULFATASE FAMILY MEMBER"/>
    <property type="match status" value="1"/>
</dbReference>
<keyword evidence="7" id="KW-1185">Reference proteome</keyword>
<comment type="similarity">
    <text evidence="1">Belongs to the sulfatase family.</text>
</comment>
<dbReference type="SUPFAM" id="SSF53649">
    <property type="entry name" value="Alkaline phosphatase-like"/>
    <property type="match status" value="1"/>
</dbReference>
<dbReference type="InterPro" id="IPR024607">
    <property type="entry name" value="Sulfatase_CS"/>
</dbReference>
<dbReference type="EMBL" id="CAAHFG010000003">
    <property type="protein sequence ID" value="VGO16386.1"/>
    <property type="molecule type" value="Genomic_DNA"/>
</dbReference>
<dbReference type="Proteomes" id="UP000366872">
    <property type="component" value="Unassembled WGS sequence"/>
</dbReference>
<dbReference type="InterPro" id="IPR017850">
    <property type="entry name" value="Alkaline_phosphatase_core_sf"/>
</dbReference>
<keyword evidence="4" id="KW-0106">Calcium</keyword>
<proteinExistence type="inferred from homology"/>
<protein>
    <submittedName>
        <fullName evidence="6">Arylsulfatase</fullName>
    </submittedName>
</protein>
<sequence>MKNWIMIALLLGTQAFAERSRLPNIIYILADDLGYGDLGCYGQEKIKTPNIDRIAAEGMKFTQHYSGQAVCAPSRCSFLTGLHQGHAYIRNNKELPHEGQTPIPADTFTIAKMLKTKGYATACVGKWGLGYPGSEGDPNHQGFDLFFGYNCQRHAHQYYRDYLWKNDTKVLYPDNKDIEGSNYAADEMRKEALAFVEEHKDQPFFLYWATPIPHVSLQVPDESLKQYEGQWPETPFKGRYRPETGQGYTGHETPRAAYAAMVSHMDRNIGRLLDQLDALGLAENTLLIFTSDNGASSAGGADYKFFNSTGGLRGKKGQLYEGGIRVPFLAKWPGHVGAGTTSDHISAFWDMLPTFGEITGAEVPDGLDGISLLPELTGRPQAAHDFLYWEFNARNYNGGQVAVRMGDWKGIKVNQLKGKRGHLELYNLNIDAAEQKDVANTYPEICRKMEEIIRREHVPSKLFPFASLDD</sequence>
<keyword evidence="2" id="KW-0479">Metal-binding</keyword>
<evidence type="ECO:0000313" key="6">
    <source>
        <dbReference type="EMBL" id="VGO16386.1"/>
    </source>
</evidence>
<reference evidence="6 7" key="1">
    <citation type="submission" date="2019-04" db="EMBL/GenBank/DDBJ databases">
        <authorList>
            <person name="Van Vliet M D."/>
        </authorList>
    </citation>
    <scope>NUCLEOTIDE SEQUENCE [LARGE SCALE GENOMIC DNA]</scope>
    <source>
        <strain evidence="6 7">F1</strain>
    </source>
</reference>
<dbReference type="PROSITE" id="PS00523">
    <property type="entry name" value="SULFATASE_1"/>
    <property type="match status" value="1"/>
</dbReference>
<gene>
    <name evidence="6" type="primary">atsA_254</name>
    <name evidence="6" type="ORF">PDESU_04977</name>
</gene>
<evidence type="ECO:0000256" key="2">
    <source>
        <dbReference type="ARBA" id="ARBA00022723"/>
    </source>
</evidence>
<evidence type="ECO:0000256" key="4">
    <source>
        <dbReference type="ARBA" id="ARBA00022837"/>
    </source>
</evidence>
<dbReference type="GO" id="GO:0004065">
    <property type="term" value="F:arylsulfatase activity"/>
    <property type="evidence" value="ECO:0007669"/>
    <property type="project" value="TreeGrafter"/>
</dbReference>
<dbReference type="RefSeq" id="WP_136081904.1">
    <property type="nucleotide sequence ID" value="NZ_CAAHFG010000003.1"/>
</dbReference>
<dbReference type="Gene3D" id="3.30.1120.10">
    <property type="match status" value="1"/>
</dbReference>